<dbReference type="Gene3D" id="1.10.3450.10">
    <property type="entry name" value="TTHA0068-like"/>
    <property type="match status" value="1"/>
</dbReference>
<gene>
    <name evidence="1" type="ORF">GNE12_03885</name>
</gene>
<accession>A0ABR6S3R9</accession>
<protein>
    <submittedName>
        <fullName evidence="1">DUF309 domain-containing protein</fullName>
    </submittedName>
</protein>
<dbReference type="InterPro" id="IPR005500">
    <property type="entry name" value="DUF309"/>
</dbReference>
<dbReference type="GeneID" id="58724316"/>
<evidence type="ECO:0000313" key="1">
    <source>
        <dbReference type="EMBL" id="MBC1301054.1"/>
    </source>
</evidence>
<dbReference type="Pfam" id="PF03745">
    <property type="entry name" value="DUF309"/>
    <property type="match status" value="1"/>
</dbReference>
<evidence type="ECO:0000313" key="2">
    <source>
        <dbReference type="Proteomes" id="UP000570851"/>
    </source>
</evidence>
<comment type="caution">
    <text evidence="1">The sequence shown here is derived from an EMBL/GenBank/DDBJ whole genome shotgun (WGS) entry which is preliminary data.</text>
</comment>
<organism evidence="1 2">
    <name type="scientific">Trichormus variabilis N2B</name>
    <dbReference type="NCBI Taxonomy" id="2681315"/>
    <lineage>
        <taxon>Bacteria</taxon>
        <taxon>Bacillati</taxon>
        <taxon>Cyanobacteriota</taxon>
        <taxon>Cyanophyceae</taxon>
        <taxon>Nostocales</taxon>
        <taxon>Nostocaceae</taxon>
        <taxon>Trichormus</taxon>
    </lineage>
</organism>
<name>A0ABR6S3R9_ANAVA</name>
<dbReference type="InterPro" id="IPR023203">
    <property type="entry name" value="TTHA0068_sf"/>
</dbReference>
<dbReference type="PANTHER" id="PTHR34796:SF1">
    <property type="entry name" value="EXPRESSED PROTEIN"/>
    <property type="match status" value="1"/>
</dbReference>
<dbReference type="SUPFAM" id="SSF140663">
    <property type="entry name" value="TTHA0068-like"/>
    <property type="match status" value="1"/>
</dbReference>
<dbReference type="Proteomes" id="UP000570851">
    <property type="component" value="Unassembled WGS sequence"/>
</dbReference>
<dbReference type="PANTHER" id="PTHR34796">
    <property type="entry name" value="EXPRESSED PROTEIN"/>
    <property type="match status" value="1"/>
</dbReference>
<keyword evidence="2" id="KW-1185">Reference proteome</keyword>
<reference evidence="1 2" key="1">
    <citation type="submission" date="2019-11" db="EMBL/GenBank/DDBJ databases">
        <title>Comparison of genomes from free-living endosymbiotic cyanobacteria isolated from Azolla.</title>
        <authorList>
            <person name="Thiel T."/>
            <person name="Pratte B."/>
        </authorList>
    </citation>
    <scope>NUCLEOTIDE SEQUENCE [LARGE SCALE GENOMIC DNA]</scope>
    <source>
        <strain evidence="1 2">N2B</strain>
    </source>
</reference>
<dbReference type="EMBL" id="JACKZP010000008">
    <property type="protein sequence ID" value="MBC1301054.1"/>
    <property type="molecule type" value="Genomic_DNA"/>
</dbReference>
<proteinExistence type="predicted"/>
<dbReference type="RefSeq" id="WP_041456102.1">
    <property type="nucleotide sequence ID" value="NZ_JACKZP010000008.1"/>
</dbReference>
<sequence length="130" mass="14475">MSETMPTEFWQGVEQFNAGQFYACHDTLEALWIEASEPEKTFYQGILQIAVGLYHLGNRNWRGAVILLGEGSNRLRRYPSVYGNINVDELLNQSVGLLKTLQELGADKINASNLSESLALSLPTITVTNN</sequence>